<comment type="caution">
    <text evidence="7">The sequence shown here is derived from an EMBL/GenBank/DDBJ whole genome shotgun (WGS) entry which is preliminary data.</text>
</comment>
<feature type="active site" evidence="5">
    <location>
        <position position="235"/>
    </location>
</feature>
<comment type="similarity">
    <text evidence="5">Belongs to the AB hydrolase superfamily. Carboxylesterase BioH family.</text>
</comment>
<evidence type="ECO:0000256" key="1">
    <source>
        <dbReference type="ARBA" id="ARBA00022487"/>
    </source>
</evidence>
<keyword evidence="8" id="KW-1185">Reference proteome</keyword>
<feature type="active site" evidence="5">
    <location>
        <position position="207"/>
    </location>
</feature>
<feature type="active site" description="Nucleophile" evidence="5">
    <location>
        <position position="82"/>
    </location>
</feature>
<comment type="pathway">
    <text evidence="5">Cofactor biosynthesis; biotin biosynthesis.</text>
</comment>
<accession>R1H089</accession>
<dbReference type="PRINTS" id="PR00111">
    <property type="entry name" value="ABHYDROLASE"/>
</dbReference>
<dbReference type="PATRIC" id="fig|1268236.3.peg.105"/>
<dbReference type="Gene3D" id="3.40.50.1820">
    <property type="entry name" value="alpha/beta hydrolase"/>
    <property type="match status" value="1"/>
</dbReference>
<dbReference type="InterPro" id="IPR010076">
    <property type="entry name" value="BioH"/>
</dbReference>
<comment type="subcellular location">
    <subcellularLocation>
        <location evidence="5">Cytoplasm</location>
    </subcellularLocation>
</comment>
<dbReference type="InterPro" id="IPR050228">
    <property type="entry name" value="Carboxylesterase_BioH"/>
</dbReference>
<dbReference type="GO" id="GO:0090499">
    <property type="term" value="F:pimelyl-[acyl-carrier protein] methyl ester esterase activity"/>
    <property type="evidence" value="ECO:0007669"/>
    <property type="project" value="UniProtKB-EC"/>
</dbReference>
<evidence type="ECO:0000313" key="7">
    <source>
        <dbReference type="EMBL" id="EOD57110.1"/>
    </source>
</evidence>
<evidence type="ECO:0000256" key="5">
    <source>
        <dbReference type="HAMAP-Rule" id="MF_01260"/>
    </source>
</evidence>
<comment type="catalytic activity">
    <reaction evidence="5">
        <text>6-carboxyhexanoyl-[ACP] methyl ester + H2O = 6-carboxyhexanoyl-[ACP] + methanol + H(+)</text>
        <dbReference type="Rhea" id="RHEA:42700"/>
        <dbReference type="Rhea" id="RHEA-COMP:9955"/>
        <dbReference type="Rhea" id="RHEA-COMP:10186"/>
        <dbReference type="ChEBI" id="CHEBI:15377"/>
        <dbReference type="ChEBI" id="CHEBI:15378"/>
        <dbReference type="ChEBI" id="CHEBI:17790"/>
        <dbReference type="ChEBI" id="CHEBI:78846"/>
        <dbReference type="ChEBI" id="CHEBI:82735"/>
        <dbReference type="EC" id="3.1.1.85"/>
    </reaction>
</comment>
<organism evidence="7 8">
    <name type="scientific">Aeromonas molluscorum 848</name>
    <dbReference type="NCBI Taxonomy" id="1268236"/>
    <lineage>
        <taxon>Bacteria</taxon>
        <taxon>Pseudomonadati</taxon>
        <taxon>Pseudomonadota</taxon>
        <taxon>Gammaproteobacteria</taxon>
        <taxon>Aeromonadales</taxon>
        <taxon>Aeromonadaceae</taxon>
        <taxon>Aeromonas</taxon>
    </lineage>
</organism>
<dbReference type="AlphaFoldDB" id="R1H089"/>
<protein>
    <recommendedName>
        <fullName evidence="5">Pimeloyl-[acyl-carrier protein] methyl ester esterase</fullName>
        <ecNumber evidence="5">3.1.1.85</ecNumber>
    </recommendedName>
    <alternativeName>
        <fullName evidence="5">Biotin synthesis protein BioH</fullName>
    </alternativeName>
    <alternativeName>
        <fullName evidence="5">Carboxylesterase BioH</fullName>
    </alternativeName>
</protein>
<evidence type="ECO:0000259" key="6">
    <source>
        <dbReference type="Pfam" id="PF00561"/>
    </source>
</evidence>
<name>R1H089_9GAMM</name>
<evidence type="ECO:0000313" key="8">
    <source>
        <dbReference type="Proteomes" id="UP000013526"/>
    </source>
</evidence>
<feature type="binding site" evidence="5">
    <location>
        <begin position="143"/>
        <end position="147"/>
    </location>
    <ligand>
        <name>substrate</name>
    </ligand>
</feature>
<dbReference type="RefSeq" id="WP_005890818.1">
    <property type="nucleotide sequence ID" value="NZ_AQGQ01000001.1"/>
</dbReference>
<gene>
    <name evidence="5" type="primary">bioH</name>
    <name evidence="7" type="ORF">G113_00505</name>
</gene>
<evidence type="ECO:0000256" key="4">
    <source>
        <dbReference type="ARBA" id="ARBA00022801"/>
    </source>
</evidence>
<dbReference type="InterPro" id="IPR000073">
    <property type="entry name" value="AB_hydrolase_1"/>
</dbReference>
<dbReference type="PANTHER" id="PTHR43194:SF5">
    <property type="entry name" value="PIMELOYL-[ACYL-CARRIER PROTEIN] METHYL ESTER ESTERASE"/>
    <property type="match status" value="1"/>
</dbReference>
<evidence type="ECO:0000256" key="2">
    <source>
        <dbReference type="ARBA" id="ARBA00022490"/>
    </source>
</evidence>
<feature type="binding site" evidence="5">
    <location>
        <begin position="82"/>
        <end position="83"/>
    </location>
    <ligand>
        <name>substrate</name>
    </ligand>
</feature>
<sequence>MSIVVERLGQGPDLVLLHGWGMNGAVWHGIAPLLSPHFRLHLIDLPGFGASSLAEGVDYDLNWLARQVVAVLPPRAHLLGWSLGGLVASRIALDEPDRVASLITVASSPCFMAREAWPGIAPKVLEGFMAALGGDFRQTVERFLAIQAMGSEHARDDIRQLKQWLAERPAPQLAALTAGLTMLAEVDLREELAQLALPWLRVYGRLDSLVPRAGIPLLDERYPRSESQVLSKASHAPFISHPGPFVTGIREWLAMAGGRAD</sequence>
<dbReference type="SUPFAM" id="SSF53474">
    <property type="entry name" value="alpha/beta-Hydrolases"/>
    <property type="match status" value="1"/>
</dbReference>
<dbReference type="GO" id="GO:0005737">
    <property type="term" value="C:cytoplasm"/>
    <property type="evidence" value="ECO:0007669"/>
    <property type="project" value="UniProtKB-SubCell"/>
</dbReference>
<dbReference type="HAMAP" id="MF_01260">
    <property type="entry name" value="Carboxylester"/>
    <property type="match status" value="1"/>
</dbReference>
<dbReference type="InterPro" id="IPR029058">
    <property type="entry name" value="AB_hydrolase_fold"/>
</dbReference>
<dbReference type="EMBL" id="AQGQ01000001">
    <property type="protein sequence ID" value="EOD57110.1"/>
    <property type="molecule type" value="Genomic_DNA"/>
</dbReference>
<dbReference type="NCBIfam" id="TIGR01738">
    <property type="entry name" value="bioH"/>
    <property type="match status" value="1"/>
</dbReference>
<proteinExistence type="inferred from homology"/>
<evidence type="ECO:0000256" key="3">
    <source>
        <dbReference type="ARBA" id="ARBA00022756"/>
    </source>
</evidence>
<feature type="domain" description="AB hydrolase-1" evidence="6">
    <location>
        <begin position="14"/>
        <end position="242"/>
    </location>
</feature>
<comment type="function">
    <text evidence="5">The physiological role of BioH is to remove the methyl group introduced by BioC when the pimeloyl moiety is complete. It allows to synthesize pimeloyl-ACP via the fatty acid synthetic pathway through the hydrolysis of the ester bonds of pimeloyl-ACP esters.</text>
</comment>
<dbReference type="OrthoDB" id="9780744at2"/>
<keyword evidence="3 5" id="KW-0093">Biotin biosynthesis</keyword>
<feature type="binding site" evidence="5">
    <location>
        <position position="235"/>
    </location>
    <ligand>
        <name>substrate</name>
    </ligand>
</feature>
<comment type="subunit">
    <text evidence="5">Monomer.</text>
</comment>
<dbReference type="PANTHER" id="PTHR43194">
    <property type="entry name" value="HYDROLASE ALPHA/BETA FOLD FAMILY"/>
    <property type="match status" value="1"/>
</dbReference>
<keyword evidence="2 5" id="KW-0963">Cytoplasm</keyword>
<dbReference type="Pfam" id="PF00561">
    <property type="entry name" value="Abhydrolase_1"/>
    <property type="match status" value="1"/>
</dbReference>
<dbReference type="UniPathway" id="UPA00078"/>
<dbReference type="Proteomes" id="UP000013526">
    <property type="component" value="Unassembled WGS sequence"/>
</dbReference>
<keyword evidence="4 5" id="KW-0378">Hydrolase</keyword>
<dbReference type="EC" id="3.1.1.85" evidence="5"/>
<keyword evidence="1 5" id="KW-0719">Serine esterase</keyword>
<dbReference type="GO" id="GO:0009102">
    <property type="term" value="P:biotin biosynthetic process"/>
    <property type="evidence" value="ECO:0007669"/>
    <property type="project" value="UniProtKB-UniRule"/>
</dbReference>
<reference evidence="7 8" key="1">
    <citation type="journal article" date="2013" name="Genome Announc.">
        <title>Draft Genome Sequence of Aeromonas molluscorum Strain 848TT, Isolated from Bivalve Molluscs.</title>
        <authorList>
            <person name="Spataro N."/>
            <person name="Farfan M."/>
            <person name="Albarral V."/>
            <person name="Sanglas A."/>
            <person name="Loren J.G."/>
            <person name="Fuste M.C."/>
            <person name="Bosch E."/>
        </authorList>
    </citation>
    <scope>NUCLEOTIDE SEQUENCE [LARGE SCALE GENOMIC DNA]</scope>
    <source>
        <strain evidence="7 8">848</strain>
    </source>
</reference>
<feature type="binding site" evidence="5">
    <location>
        <position position="20"/>
    </location>
    <ligand>
        <name>substrate</name>
    </ligand>
</feature>